<gene>
    <name evidence="8" type="ORF">DNF11_1858</name>
</gene>
<evidence type="ECO:0000256" key="1">
    <source>
        <dbReference type="ARBA" id="ARBA00004141"/>
    </source>
</evidence>
<comment type="subcellular location">
    <subcellularLocation>
        <location evidence="1">Membrane</location>
        <topology evidence="1">Multi-pass membrane protein</topology>
    </subcellularLocation>
</comment>
<dbReference type="GO" id="GO:0038023">
    <property type="term" value="F:signaling receptor activity"/>
    <property type="evidence" value="ECO:0007669"/>
    <property type="project" value="TreeGrafter"/>
</dbReference>
<evidence type="ECO:0000256" key="2">
    <source>
        <dbReference type="ARBA" id="ARBA00007018"/>
    </source>
</evidence>
<dbReference type="VEuPathDB" id="FungiDB:DNF11_1858"/>
<dbReference type="InterPro" id="IPR004254">
    <property type="entry name" value="AdipoR/HlyIII-related"/>
</dbReference>
<evidence type="ECO:0000313" key="9">
    <source>
        <dbReference type="Proteomes" id="UP000269793"/>
    </source>
</evidence>
<feature type="transmembrane region" description="Helical" evidence="7">
    <location>
        <begin position="133"/>
        <end position="158"/>
    </location>
</feature>
<dbReference type="Proteomes" id="UP000269793">
    <property type="component" value="Chromosome III"/>
</dbReference>
<name>A0A3G2S6M8_MALR7</name>
<reference evidence="8 9" key="1">
    <citation type="submission" date="2018-10" db="EMBL/GenBank/DDBJ databases">
        <title>Complete genome sequence of Malassezia restricta CBS 7877.</title>
        <authorList>
            <person name="Morand S.C."/>
            <person name="Bertignac M."/>
            <person name="Iltis A."/>
            <person name="Kolder I."/>
            <person name="Pirovano W."/>
            <person name="Jourdain R."/>
            <person name="Clavaud C."/>
        </authorList>
    </citation>
    <scope>NUCLEOTIDE SEQUENCE [LARGE SCALE GENOMIC DNA]</scope>
    <source>
        <strain evidence="8 9">CBS 7877</strain>
    </source>
</reference>
<dbReference type="GO" id="GO:0016020">
    <property type="term" value="C:membrane"/>
    <property type="evidence" value="ECO:0007669"/>
    <property type="project" value="UniProtKB-SubCell"/>
</dbReference>
<keyword evidence="3 7" id="KW-0812">Transmembrane</keyword>
<protein>
    <submittedName>
        <fullName evidence="8">ADIPOR-like receptor SPBC12C2.09c</fullName>
    </submittedName>
</protein>
<keyword evidence="6" id="KW-0479">Metal-binding</keyword>
<feature type="binding site" evidence="6">
    <location>
        <position position="305"/>
    </location>
    <ligand>
        <name>Zn(2+)</name>
        <dbReference type="ChEBI" id="CHEBI:29105"/>
    </ligand>
</feature>
<accession>A0A3G2S6M8</accession>
<feature type="transmembrane region" description="Helical" evidence="7">
    <location>
        <begin position="229"/>
        <end position="252"/>
    </location>
</feature>
<organism evidence="8 9">
    <name type="scientific">Malassezia restricta (strain ATCC 96810 / NBRC 103918 / CBS 7877)</name>
    <name type="common">Seborrheic dermatitis infection agent</name>
    <dbReference type="NCBI Taxonomy" id="425264"/>
    <lineage>
        <taxon>Eukaryota</taxon>
        <taxon>Fungi</taxon>
        <taxon>Dikarya</taxon>
        <taxon>Basidiomycota</taxon>
        <taxon>Ustilaginomycotina</taxon>
        <taxon>Malasseziomycetes</taxon>
        <taxon>Malasseziales</taxon>
        <taxon>Malasseziaceae</taxon>
        <taxon>Malassezia</taxon>
    </lineage>
</organism>
<evidence type="ECO:0000256" key="3">
    <source>
        <dbReference type="ARBA" id="ARBA00022692"/>
    </source>
</evidence>
<dbReference type="PANTHER" id="PTHR20855:SF52">
    <property type="entry name" value="ADIPONECTIN RECEPTOR PROTEIN"/>
    <property type="match status" value="1"/>
</dbReference>
<feature type="binding site" evidence="6">
    <location>
        <position position="301"/>
    </location>
    <ligand>
        <name>Zn(2+)</name>
        <dbReference type="ChEBI" id="CHEBI:29105"/>
    </ligand>
</feature>
<dbReference type="PANTHER" id="PTHR20855">
    <property type="entry name" value="ADIPOR/PROGESTIN RECEPTOR-RELATED"/>
    <property type="match status" value="1"/>
</dbReference>
<dbReference type="GO" id="GO:0046872">
    <property type="term" value="F:metal ion binding"/>
    <property type="evidence" value="ECO:0007669"/>
    <property type="project" value="UniProtKB-KW"/>
</dbReference>
<feature type="transmembrane region" description="Helical" evidence="7">
    <location>
        <begin position="69"/>
        <end position="90"/>
    </location>
</feature>
<feature type="transmembrane region" description="Helical" evidence="7">
    <location>
        <begin position="197"/>
        <end position="217"/>
    </location>
</feature>
<sequence length="313" mass="35230">MPSPYVVDHDALPAYAQQTPLIRSGYRRPGDMHVKDDSERPHIHDSWYKCWKSVWLYWHNETINIHTHMWGAVFAIALLALQLADLHHWLPGGPWSLLSLDTLPPPTILEPYPHLGLAIHGRPERMQPSRSDLTALSIFLLAAMTCLGCSATYHTVVCRSNPVAQKFNRLDYVGIVVLIVGSNVPALHFGFHCHPHLRTIYVTLALAWGVLAMYVVTQPQYTVPKYKPLRAGIFIALGLSAVLPVVHGLWIAGDWHFVSQVLGARHIMYSGAVYIAGALIYVAHIPERWSPYTFDIIGASHQIFHVRIRFGTH</sequence>
<keyword evidence="8" id="KW-0675">Receptor</keyword>
<dbReference type="OrthoDB" id="529367at2759"/>
<feature type="transmembrane region" description="Helical" evidence="7">
    <location>
        <begin position="264"/>
        <end position="283"/>
    </location>
</feature>
<proteinExistence type="inferred from homology"/>
<feature type="binding site" evidence="6">
    <location>
        <position position="154"/>
    </location>
    <ligand>
        <name>Zn(2+)</name>
        <dbReference type="ChEBI" id="CHEBI:29105"/>
    </ligand>
</feature>
<keyword evidence="6" id="KW-0862">Zinc</keyword>
<evidence type="ECO:0000256" key="7">
    <source>
        <dbReference type="SAM" id="Phobius"/>
    </source>
</evidence>
<keyword evidence="9" id="KW-1185">Reference proteome</keyword>
<dbReference type="AlphaFoldDB" id="A0A3G2S6M8"/>
<evidence type="ECO:0000256" key="5">
    <source>
        <dbReference type="ARBA" id="ARBA00023136"/>
    </source>
</evidence>
<comment type="similarity">
    <text evidence="2">Belongs to the ADIPOR family.</text>
</comment>
<evidence type="ECO:0000256" key="4">
    <source>
        <dbReference type="ARBA" id="ARBA00022989"/>
    </source>
</evidence>
<keyword evidence="5 7" id="KW-0472">Membrane</keyword>
<dbReference type="STRING" id="425264.A0A3G2S6M8"/>
<evidence type="ECO:0000313" key="8">
    <source>
        <dbReference type="EMBL" id="AYO42808.1"/>
    </source>
</evidence>
<dbReference type="GO" id="GO:0006882">
    <property type="term" value="P:intracellular zinc ion homeostasis"/>
    <property type="evidence" value="ECO:0007669"/>
    <property type="project" value="TreeGrafter"/>
</dbReference>
<feature type="transmembrane region" description="Helical" evidence="7">
    <location>
        <begin position="170"/>
        <end position="191"/>
    </location>
</feature>
<dbReference type="Pfam" id="PF03006">
    <property type="entry name" value="HlyIII"/>
    <property type="match status" value="1"/>
</dbReference>
<dbReference type="EMBL" id="CP033150">
    <property type="protein sequence ID" value="AYO42808.1"/>
    <property type="molecule type" value="Genomic_DNA"/>
</dbReference>
<keyword evidence="4 7" id="KW-1133">Transmembrane helix</keyword>
<evidence type="ECO:0000256" key="6">
    <source>
        <dbReference type="PIRSR" id="PIRSR604254-1"/>
    </source>
</evidence>